<keyword evidence="2" id="KW-0812">Transmembrane</keyword>
<protein>
    <submittedName>
        <fullName evidence="3">Uncharacterized protein</fullName>
    </submittedName>
</protein>
<feature type="region of interest" description="Disordered" evidence="1">
    <location>
        <begin position="101"/>
        <end position="158"/>
    </location>
</feature>
<evidence type="ECO:0000313" key="3">
    <source>
        <dbReference type="EMBL" id="KDR78007.1"/>
    </source>
</evidence>
<keyword evidence="2" id="KW-0472">Membrane</keyword>
<keyword evidence="2" id="KW-1133">Transmembrane helix</keyword>
<feature type="transmembrane region" description="Helical" evidence="2">
    <location>
        <begin position="76"/>
        <end position="96"/>
    </location>
</feature>
<feature type="region of interest" description="Disordered" evidence="1">
    <location>
        <begin position="31"/>
        <end position="63"/>
    </location>
</feature>
<accession>A0A067T6Q6</accession>
<feature type="compositionally biased region" description="Low complexity" evidence="1">
    <location>
        <begin position="117"/>
        <end position="157"/>
    </location>
</feature>
<keyword evidence="4" id="KW-1185">Reference proteome</keyword>
<feature type="region of interest" description="Disordered" evidence="1">
    <location>
        <begin position="178"/>
        <end position="198"/>
    </location>
</feature>
<organism evidence="3 4">
    <name type="scientific">Galerina marginata (strain CBS 339.88)</name>
    <dbReference type="NCBI Taxonomy" id="685588"/>
    <lineage>
        <taxon>Eukaryota</taxon>
        <taxon>Fungi</taxon>
        <taxon>Dikarya</taxon>
        <taxon>Basidiomycota</taxon>
        <taxon>Agaricomycotina</taxon>
        <taxon>Agaricomycetes</taxon>
        <taxon>Agaricomycetidae</taxon>
        <taxon>Agaricales</taxon>
        <taxon>Agaricineae</taxon>
        <taxon>Strophariaceae</taxon>
        <taxon>Galerina</taxon>
    </lineage>
</organism>
<sequence length="198" mass="19719">MASTVGHQGYDESLLASAPVATKAQLQSGYNPDLLVEKHTPPPSRQGITPAPARDGRDLESQAVPPKAPFYRTKKGIIIIAVAVVVVIAVVVGGAVGGSKKKNKTLASDVQGAGTQSGAPASNSTSASSSSTTAGNSQGVAGPSPSSSSGDASATLSKLFPSGIPSGFSLPITQPITQPTTLPQLGVNQEVGPFAGFS</sequence>
<evidence type="ECO:0000256" key="1">
    <source>
        <dbReference type="SAM" id="MobiDB-lite"/>
    </source>
</evidence>
<dbReference type="Proteomes" id="UP000027222">
    <property type="component" value="Unassembled WGS sequence"/>
</dbReference>
<proteinExistence type="predicted"/>
<evidence type="ECO:0000256" key="2">
    <source>
        <dbReference type="SAM" id="Phobius"/>
    </source>
</evidence>
<dbReference type="EMBL" id="KL142375">
    <property type="protein sequence ID" value="KDR78007.1"/>
    <property type="molecule type" value="Genomic_DNA"/>
</dbReference>
<dbReference type="OrthoDB" id="3268868at2759"/>
<name>A0A067T6Q6_GALM3</name>
<dbReference type="HOGENOM" id="CLU_115940_0_0_1"/>
<feature type="compositionally biased region" description="Polar residues" evidence="1">
    <location>
        <begin position="105"/>
        <end position="116"/>
    </location>
</feature>
<dbReference type="AlphaFoldDB" id="A0A067T6Q6"/>
<evidence type="ECO:0000313" key="4">
    <source>
        <dbReference type="Proteomes" id="UP000027222"/>
    </source>
</evidence>
<gene>
    <name evidence="3" type="ORF">GALMADRAFT_244978</name>
</gene>
<reference evidence="4" key="1">
    <citation type="journal article" date="2014" name="Proc. Natl. Acad. Sci. U.S.A.">
        <title>Extensive sampling of basidiomycete genomes demonstrates inadequacy of the white-rot/brown-rot paradigm for wood decay fungi.</title>
        <authorList>
            <person name="Riley R."/>
            <person name="Salamov A.A."/>
            <person name="Brown D.W."/>
            <person name="Nagy L.G."/>
            <person name="Floudas D."/>
            <person name="Held B.W."/>
            <person name="Levasseur A."/>
            <person name="Lombard V."/>
            <person name="Morin E."/>
            <person name="Otillar R."/>
            <person name="Lindquist E.A."/>
            <person name="Sun H."/>
            <person name="LaButti K.M."/>
            <person name="Schmutz J."/>
            <person name="Jabbour D."/>
            <person name="Luo H."/>
            <person name="Baker S.E."/>
            <person name="Pisabarro A.G."/>
            <person name="Walton J.D."/>
            <person name="Blanchette R.A."/>
            <person name="Henrissat B."/>
            <person name="Martin F."/>
            <person name="Cullen D."/>
            <person name="Hibbett D.S."/>
            <person name="Grigoriev I.V."/>
        </authorList>
    </citation>
    <scope>NUCLEOTIDE SEQUENCE [LARGE SCALE GENOMIC DNA]</scope>
    <source>
        <strain evidence="4">CBS 339.88</strain>
    </source>
</reference>